<evidence type="ECO:0000256" key="1">
    <source>
        <dbReference type="SAM" id="MobiDB-lite"/>
    </source>
</evidence>
<reference evidence="2 3" key="1">
    <citation type="submission" date="2016-11" db="EMBL/GenBank/DDBJ databases">
        <authorList>
            <person name="Jaros S."/>
            <person name="Januszkiewicz K."/>
            <person name="Wedrychowicz H."/>
        </authorList>
    </citation>
    <scope>NUCLEOTIDE SEQUENCE [LARGE SCALE GENOMIC DNA]</scope>
    <source>
        <strain evidence="2 3">Con a/3</strain>
    </source>
</reference>
<protein>
    <submittedName>
        <fullName evidence="2">Uncharacterized protein</fullName>
    </submittedName>
</protein>
<evidence type="ECO:0000313" key="3">
    <source>
        <dbReference type="Proteomes" id="UP000188597"/>
    </source>
</evidence>
<feature type="region of interest" description="Disordered" evidence="1">
    <location>
        <begin position="51"/>
        <end position="77"/>
    </location>
</feature>
<gene>
    <name evidence="2" type="ORF">UN64_19895</name>
</gene>
<proteinExistence type="predicted"/>
<organism evidence="2 3">
    <name type="scientific">Fictibacillus arsenicus</name>
    <dbReference type="NCBI Taxonomy" id="255247"/>
    <lineage>
        <taxon>Bacteria</taxon>
        <taxon>Bacillati</taxon>
        <taxon>Bacillota</taxon>
        <taxon>Bacilli</taxon>
        <taxon>Bacillales</taxon>
        <taxon>Fictibacillaceae</taxon>
        <taxon>Fictibacillus</taxon>
    </lineage>
</organism>
<dbReference type="Proteomes" id="UP000188597">
    <property type="component" value="Unassembled WGS sequence"/>
</dbReference>
<accession>A0A1V3FXR5</accession>
<dbReference type="EMBL" id="MQMF01000035">
    <property type="protein sequence ID" value="OOE06429.1"/>
    <property type="molecule type" value="Genomic_DNA"/>
</dbReference>
<comment type="caution">
    <text evidence="2">The sequence shown here is derived from an EMBL/GenBank/DDBJ whole genome shotgun (WGS) entry which is preliminary data.</text>
</comment>
<dbReference type="AlphaFoldDB" id="A0A1V3FXR5"/>
<sequence length="77" mass="8402">MARRTHGVTAAASWGELCHDADRWARAFAVEMQARFHTTRGGLFAYRAGSGRRDTGCPGGRPRAPQGSLETYGRLPL</sequence>
<evidence type="ECO:0000313" key="2">
    <source>
        <dbReference type="EMBL" id="OOE06429.1"/>
    </source>
</evidence>
<name>A0A1V3FXR5_9BACL</name>